<keyword evidence="1" id="KW-1133">Transmembrane helix</keyword>
<reference evidence="2 3" key="1">
    <citation type="submission" date="2024-02" db="EMBL/GenBank/DDBJ databases">
        <authorList>
            <person name="Chen Y."/>
            <person name="Shah S."/>
            <person name="Dougan E. K."/>
            <person name="Thang M."/>
            <person name="Chan C."/>
        </authorList>
    </citation>
    <scope>NUCLEOTIDE SEQUENCE [LARGE SCALE GENOMIC DNA]</scope>
</reference>
<evidence type="ECO:0000313" key="3">
    <source>
        <dbReference type="Proteomes" id="UP001642464"/>
    </source>
</evidence>
<evidence type="ECO:0000313" key="2">
    <source>
        <dbReference type="EMBL" id="CAK9036858.1"/>
    </source>
</evidence>
<dbReference type="Proteomes" id="UP001642464">
    <property type="component" value="Unassembled WGS sequence"/>
</dbReference>
<keyword evidence="3" id="KW-1185">Reference proteome</keyword>
<proteinExistence type="predicted"/>
<feature type="transmembrane region" description="Helical" evidence="1">
    <location>
        <begin position="140"/>
        <end position="169"/>
    </location>
</feature>
<protein>
    <recommendedName>
        <fullName evidence="4">Poly [ADP-ribose] polymerase</fullName>
    </recommendedName>
</protein>
<keyword evidence="1" id="KW-0812">Transmembrane</keyword>
<evidence type="ECO:0008006" key="4">
    <source>
        <dbReference type="Google" id="ProtNLM"/>
    </source>
</evidence>
<name>A0ABP0LE11_9DINO</name>
<dbReference type="EMBL" id="CAXAMM010015658">
    <property type="protein sequence ID" value="CAK9036858.1"/>
    <property type="molecule type" value="Genomic_DNA"/>
</dbReference>
<gene>
    <name evidence="2" type="ORF">SCF082_LOCUS21906</name>
</gene>
<comment type="caution">
    <text evidence="2">The sequence shown here is derived from an EMBL/GenBank/DDBJ whole genome shotgun (WGS) entry which is preliminary data.</text>
</comment>
<dbReference type="Gene3D" id="3.90.228.10">
    <property type="match status" value="1"/>
</dbReference>
<organism evidence="2 3">
    <name type="scientific">Durusdinium trenchii</name>
    <dbReference type="NCBI Taxonomy" id="1381693"/>
    <lineage>
        <taxon>Eukaryota</taxon>
        <taxon>Sar</taxon>
        <taxon>Alveolata</taxon>
        <taxon>Dinophyceae</taxon>
        <taxon>Suessiales</taxon>
        <taxon>Symbiodiniaceae</taxon>
        <taxon>Durusdinium</taxon>
    </lineage>
</organism>
<evidence type="ECO:0000256" key="1">
    <source>
        <dbReference type="SAM" id="Phobius"/>
    </source>
</evidence>
<sequence>MLFAAGEKETVHAGGDEGLESYDVRIEEIIMLPPLVSAAPKGEDAEKPRVGKFLKALPRVFLSAEELQDPPLLPTDGSDHEFLGHAACGCAVLAVLIVLGSIACLVMLIFNEVVPYSCPAHHVECRRVDFSADPHFRTTVLLIFLACCVLLPFSIASCQSHCICLLVFLREDGLWSRLRRSIKHMVQRCAAAPAEIKRLCCHCCRRTKNRVEPWQRHSGEQRCFGVDQDFNNLMIPMPTTIPRKPVAPATGFPRRWCHTALPHFHEVVELSVDGEGGDIARLVLNDPTWHCPPRCERVFRIESSSAWAMYTARRSAILRGRRHSDEFPRVLPNLGEELDPRANEQILLYGTTVEMAELTQLNAQVPDTPDCPRHVLLRRFGGGAQFCDRGFLAHEQATEAGYNKENLDSPWAVLVCRVLLGRSLIHNGQHAGPRLHREWGSGMYSSITIQLDRHREFLLPPDVRAGAYPEYVVILR</sequence>
<keyword evidence="1" id="KW-0472">Membrane</keyword>
<feature type="transmembrane region" description="Helical" evidence="1">
    <location>
        <begin position="82"/>
        <end position="110"/>
    </location>
</feature>
<accession>A0ABP0LE11</accession>